<accession>A0A644X936</accession>
<proteinExistence type="predicted"/>
<gene>
    <name evidence="1" type="ORF">SDC9_57108</name>
</gene>
<sequence length="97" mass="10298">MPGGDPCPPPVGDGPHGNRALFFKGRQEVRIHLLVHVTRRRLVLGTGQFRVGVKEYGPVLTASDKGKELASGKSLEGGAELLFEAQVLGKGEIVLSP</sequence>
<evidence type="ECO:0000313" key="1">
    <source>
        <dbReference type="EMBL" id="MPM10773.1"/>
    </source>
</evidence>
<protein>
    <submittedName>
        <fullName evidence="1">Uncharacterized protein</fullName>
    </submittedName>
</protein>
<name>A0A644X936_9ZZZZ</name>
<organism evidence="1">
    <name type="scientific">bioreactor metagenome</name>
    <dbReference type="NCBI Taxonomy" id="1076179"/>
    <lineage>
        <taxon>unclassified sequences</taxon>
        <taxon>metagenomes</taxon>
        <taxon>ecological metagenomes</taxon>
    </lineage>
</organism>
<comment type="caution">
    <text evidence="1">The sequence shown here is derived from an EMBL/GenBank/DDBJ whole genome shotgun (WGS) entry which is preliminary data.</text>
</comment>
<dbReference type="EMBL" id="VSSQ01001739">
    <property type="protein sequence ID" value="MPM10773.1"/>
    <property type="molecule type" value="Genomic_DNA"/>
</dbReference>
<reference evidence="1" key="1">
    <citation type="submission" date="2019-08" db="EMBL/GenBank/DDBJ databases">
        <authorList>
            <person name="Kucharzyk K."/>
            <person name="Murdoch R.W."/>
            <person name="Higgins S."/>
            <person name="Loffler F."/>
        </authorList>
    </citation>
    <scope>NUCLEOTIDE SEQUENCE</scope>
</reference>
<dbReference type="AlphaFoldDB" id="A0A644X936"/>